<gene>
    <name evidence="2" type="ORF">DW833_11895</name>
    <name evidence="1" type="ORF">DW972_13385</name>
</gene>
<dbReference type="PANTHER" id="PTHR33677:SF3">
    <property type="entry name" value="COPPER-SENSING TRANSCRIPTIONAL REPRESSOR RICR"/>
    <property type="match status" value="1"/>
</dbReference>
<evidence type="ECO:0000313" key="1">
    <source>
        <dbReference type="EMBL" id="RGZ78506.1"/>
    </source>
</evidence>
<evidence type="ECO:0000313" key="4">
    <source>
        <dbReference type="Proteomes" id="UP000286561"/>
    </source>
</evidence>
<dbReference type="CDD" id="cd10156">
    <property type="entry name" value="FpFrmR-Cterm-like_DUF156"/>
    <property type="match status" value="1"/>
</dbReference>
<dbReference type="EMBL" id="QSID01000015">
    <property type="protein sequence ID" value="RHC62086.1"/>
    <property type="molecule type" value="Genomic_DNA"/>
</dbReference>
<keyword evidence="3" id="KW-1185">Reference proteome</keyword>
<dbReference type="InterPro" id="IPR003735">
    <property type="entry name" value="Metal_Tscrpt_repr"/>
</dbReference>
<evidence type="ECO:0008006" key="5">
    <source>
        <dbReference type="Google" id="ProtNLM"/>
    </source>
</evidence>
<sequence length="99" mass="11194">MKCQNCSVKKKVRSEKEFKALLNRLSRIEGQVRGVRSMLENDAYCIDILTQVSAINAALNSFNKILIANHIRTCVKENIQAGNDEVVEELVSTLQKLMK</sequence>
<evidence type="ECO:0000313" key="2">
    <source>
        <dbReference type="EMBL" id="RHC62086.1"/>
    </source>
</evidence>
<dbReference type="AlphaFoldDB" id="A0A413PQM6"/>
<accession>A0A413PQM6</accession>
<dbReference type="InterPro" id="IPR038390">
    <property type="entry name" value="Metal_Tscrpt_repr_sf"/>
</dbReference>
<dbReference type="GO" id="GO:0003677">
    <property type="term" value="F:DNA binding"/>
    <property type="evidence" value="ECO:0007669"/>
    <property type="project" value="InterPro"/>
</dbReference>
<dbReference type="PANTHER" id="PTHR33677">
    <property type="entry name" value="TRANSCRIPTIONAL REPRESSOR FRMR-RELATED"/>
    <property type="match status" value="1"/>
</dbReference>
<dbReference type="Proteomes" id="UP000284621">
    <property type="component" value="Unassembled WGS sequence"/>
</dbReference>
<dbReference type="EMBL" id="QSEP01000126">
    <property type="protein sequence ID" value="RGZ78506.1"/>
    <property type="molecule type" value="Genomic_DNA"/>
</dbReference>
<comment type="caution">
    <text evidence="1">The sequence shown here is derived from an EMBL/GenBank/DDBJ whole genome shotgun (WGS) entry which is preliminary data.</text>
</comment>
<evidence type="ECO:0000313" key="3">
    <source>
        <dbReference type="Proteomes" id="UP000284621"/>
    </source>
</evidence>
<dbReference type="Gene3D" id="1.20.58.1000">
    <property type="entry name" value="Metal-sensitive repressor, helix protomer"/>
    <property type="match status" value="1"/>
</dbReference>
<dbReference type="GO" id="GO:0046872">
    <property type="term" value="F:metal ion binding"/>
    <property type="evidence" value="ECO:0007669"/>
    <property type="project" value="InterPro"/>
</dbReference>
<protein>
    <recommendedName>
        <fullName evidence="5">Metal-sensitive transcriptional repressor</fullName>
    </recommendedName>
</protein>
<reference evidence="3 4" key="1">
    <citation type="submission" date="2018-08" db="EMBL/GenBank/DDBJ databases">
        <title>A genome reference for cultivated species of the human gut microbiota.</title>
        <authorList>
            <person name="Zou Y."/>
            <person name="Xue W."/>
            <person name="Luo G."/>
        </authorList>
    </citation>
    <scope>NUCLEOTIDE SEQUENCE [LARGE SCALE GENOMIC DNA]</scope>
    <source>
        <strain evidence="2 3">AM34-3LB</strain>
        <strain evidence="1 4">AM48-23BH</strain>
    </source>
</reference>
<organism evidence="1 4">
    <name type="scientific">Anaerobutyricum hallii</name>
    <dbReference type="NCBI Taxonomy" id="39488"/>
    <lineage>
        <taxon>Bacteria</taxon>
        <taxon>Bacillati</taxon>
        <taxon>Bacillota</taxon>
        <taxon>Clostridia</taxon>
        <taxon>Lachnospirales</taxon>
        <taxon>Lachnospiraceae</taxon>
        <taxon>Anaerobutyricum</taxon>
    </lineage>
</organism>
<dbReference type="Pfam" id="PF02583">
    <property type="entry name" value="Trns_repr_metal"/>
    <property type="match status" value="1"/>
</dbReference>
<name>A0A413PQM6_9FIRM</name>
<dbReference type="Proteomes" id="UP000286561">
    <property type="component" value="Unassembled WGS sequence"/>
</dbReference>
<dbReference type="GO" id="GO:0045892">
    <property type="term" value="P:negative regulation of DNA-templated transcription"/>
    <property type="evidence" value="ECO:0007669"/>
    <property type="project" value="UniProtKB-ARBA"/>
</dbReference>
<proteinExistence type="predicted"/>